<dbReference type="AlphaFoldDB" id="A0A8J6I2Z6"/>
<sequence>MELLLHTCCGPCATYSTEFLQEQGYAPTMYYYNPNIHPYKEWERRKESLAEFASRKGLPLILEEEYELSTFLQRTVPHEKERCGICYRMRLEKTARQAKAMGFPAFGTTLLISPYQNRDLICQIGGELAAAYQLLFCDLDLRPGFRRSQQLAREYGLYRQGYCGCIFSERDRYYKPGRTGTDKTNDHVKSPGKGGGGQ</sequence>
<keyword evidence="12 17" id="KW-0411">Iron-sulfur</keyword>
<keyword evidence="14 17" id="KW-0676">Redox-active center</keyword>
<keyword evidence="7 17" id="KW-0819">tRNA processing</keyword>
<feature type="region of interest" description="Disordered" evidence="18">
    <location>
        <begin position="176"/>
        <end position="198"/>
    </location>
</feature>
<keyword evidence="20" id="KW-1185">Reference proteome</keyword>
<dbReference type="Pfam" id="PF02677">
    <property type="entry name" value="QueH"/>
    <property type="match status" value="1"/>
</dbReference>
<comment type="function">
    <text evidence="1 17">Catalyzes the conversion of epoxyqueuosine (oQ) to queuosine (Q), which is a hypermodified base found in the wobble positions of tRNA(Asp), tRNA(Asn), tRNA(His) and tRNA(Tyr).</text>
</comment>
<dbReference type="GO" id="GO:0008616">
    <property type="term" value="P:tRNA queuosine(34) biosynthetic process"/>
    <property type="evidence" value="ECO:0007669"/>
    <property type="project" value="UniProtKB-UniRule"/>
</dbReference>
<feature type="binding site" evidence="17">
    <location>
        <position position="8"/>
    </location>
    <ligand>
        <name>[4Fe-4S] cluster</name>
        <dbReference type="ChEBI" id="CHEBI:49883"/>
    </ligand>
</feature>
<protein>
    <recommendedName>
        <fullName evidence="5 17">Epoxyqueuosine reductase QueH</fullName>
        <ecNumber evidence="4 17">1.17.99.6</ecNumber>
    </recommendedName>
    <alternativeName>
        <fullName evidence="15 17">Queuosine biosynthesis protein QueH</fullName>
    </alternativeName>
</protein>
<evidence type="ECO:0000256" key="5">
    <source>
        <dbReference type="ARBA" id="ARBA00016895"/>
    </source>
</evidence>
<dbReference type="UniPathway" id="UPA00392"/>
<dbReference type="InterPro" id="IPR003828">
    <property type="entry name" value="QueH"/>
</dbReference>
<feature type="disulfide bond" description="Redox-active" evidence="17">
    <location>
        <begin position="163"/>
        <end position="165"/>
    </location>
</feature>
<evidence type="ECO:0000256" key="6">
    <source>
        <dbReference type="ARBA" id="ARBA00022485"/>
    </source>
</evidence>
<evidence type="ECO:0000256" key="3">
    <source>
        <dbReference type="ARBA" id="ARBA00008207"/>
    </source>
</evidence>
<keyword evidence="9 17" id="KW-0671">Queuosine biosynthesis</keyword>
<dbReference type="Proteomes" id="UP000657177">
    <property type="component" value="Unassembled WGS sequence"/>
</dbReference>
<keyword evidence="11 17" id="KW-0408">Iron</keyword>
<keyword evidence="13 17" id="KW-1015">Disulfide bond</keyword>
<feature type="binding site" evidence="17">
    <location>
        <position position="86"/>
    </location>
    <ligand>
        <name>[4Fe-4S] cluster</name>
        <dbReference type="ChEBI" id="CHEBI:49883"/>
    </ligand>
</feature>
<feature type="compositionally biased region" description="Basic and acidic residues" evidence="18">
    <location>
        <begin position="176"/>
        <end position="189"/>
    </location>
</feature>
<comment type="pathway">
    <text evidence="2 17">tRNA modification; tRNA-queuosine biosynthesis.</text>
</comment>
<keyword evidence="8 17" id="KW-0479">Metal-binding</keyword>
<feature type="binding site" evidence="17">
    <location>
        <position position="9"/>
    </location>
    <ligand>
        <name>[4Fe-4S] cluster</name>
        <dbReference type="ChEBI" id="CHEBI:49883"/>
    </ligand>
</feature>
<feature type="binding site" evidence="17">
    <location>
        <position position="83"/>
    </location>
    <ligand>
        <name>[4Fe-4S] cluster</name>
        <dbReference type="ChEBI" id="CHEBI:49883"/>
    </ligand>
</feature>
<evidence type="ECO:0000256" key="1">
    <source>
        <dbReference type="ARBA" id="ARBA00002268"/>
    </source>
</evidence>
<evidence type="ECO:0000313" key="19">
    <source>
        <dbReference type="EMBL" id="MBA2133312.1"/>
    </source>
</evidence>
<dbReference type="EMBL" id="JAAKDE010000013">
    <property type="protein sequence ID" value="MBA2133312.1"/>
    <property type="molecule type" value="Genomic_DNA"/>
</dbReference>
<evidence type="ECO:0000256" key="15">
    <source>
        <dbReference type="ARBA" id="ARBA00031446"/>
    </source>
</evidence>
<evidence type="ECO:0000256" key="7">
    <source>
        <dbReference type="ARBA" id="ARBA00022694"/>
    </source>
</evidence>
<evidence type="ECO:0000256" key="18">
    <source>
        <dbReference type="SAM" id="MobiDB-lite"/>
    </source>
</evidence>
<evidence type="ECO:0000256" key="2">
    <source>
        <dbReference type="ARBA" id="ARBA00004691"/>
    </source>
</evidence>
<accession>A0A8J6I2Z6</accession>
<reference evidence="19" key="1">
    <citation type="submission" date="2020-06" db="EMBL/GenBank/DDBJ databases">
        <title>Novel chitinolytic bacterium.</title>
        <authorList>
            <person name="Ungkulpasvich U."/>
            <person name="Kosugi A."/>
            <person name="Uke A."/>
        </authorList>
    </citation>
    <scope>NUCLEOTIDE SEQUENCE</scope>
    <source>
        <strain evidence="19">UUS1-1</strain>
    </source>
</reference>
<dbReference type="GO" id="GO:0046872">
    <property type="term" value="F:metal ion binding"/>
    <property type="evidence" value="ECO:0007669"/>
    <property type="project" value="UniProtKB-KW"/>
</dbReference>
<evidence type="ECO:0000256" key="10">
    <source>
        <dbReference type="ARBA" id="ARBA00023002"/>
    </source>
</evidence>
<gene>
    <name evidence="17" type="primary">queH</name>
    <name evidence="19" type="ORF">G5B42_07120</name>
</gene>
<dbReference type="HAMAP" id="MF_02089">
    <property type="entry name" value="QueH"/>
    <property type="match status" value="1"/>
</dbReference>
<evidence type="ECO:0000256" key="14">
    <source>
        <dbReference type="ARBA" id="ARBA00023284"/>
    </source>
</evidence>
<proteinExistence type="inferred from homology"/>
<comment type="catalytic activity">
    <reaction evidence="16 17">
        <text>epoxyqueuosine(34) in tRNA + AH2 = queuosine(34) in tRNA + A + H2O</text>
        <dbReference type="Rhea" id="RHEA:32159"/>
        <dbReference type="Rhea" id="RHEA-COMP:18571"/>
        <dbReference type="Rhea" id="RHEA-COMP:18582"/>
        <dbReference type="ChEBI" id="CHEBI:13193"/>
        <dbReference type="ChEBI" id="CHEBI:15377"/>
        <dbReference type="ChEBI" id="CHEBI:17499"/>
        <dbReference type="ChEBI" id="CHEBI:194431"/>
        <dbReference type="ChEBI" id="CHEBI:194443"/>
        <dbReference type="EC" id="1.17.99.6"/>
    </reaction>
</comment>
<evidence type="ECO:0000313" key="20">
    <source>
        <dbReference type="Proteomes" id="UP000657177"/>
    </source>
</evidence>
<dbReference type="RefSeq" id="WP_181339761.1">
    <property type="nucleotide sequence ID" value="NZ_JAAKDE010000013.1"/>
</dbReference>
<evidence type="ECO:0000256" key="11">
    <source>
        <dbReference type="ARBA" id="ARBA00023004"/>
    </source>
</evidence>
<dbReference type="PANTHER" id="PTHR36701:SF1">
    <property type="entry name" value="EPOXYQUEUOSINE REDUCTASE QUEH"/>
    <property type="match status" value="1"/>
</dbReference>
<dbReference type="GO" id="GO:0052693">
    <property type="term" value="F:epoxyqueuosine reductase activity"/>
    <property type="evidence" value="ECO:0007669"/>
    <property type="project" value="UniProtKB-UniRule"/>
</dbReference>
<evidence type="ECO:0000256" key="4">
    <source>
        <dbReference type="ARBA" id="ARBA00012622"/>
    </source>
</evidence>
<evidence type="ECO:0000256" key="8">
    <source>
        <dbReference type="ARBA" id="ARBA00022723"/>
    </source>
</evidence>
<dbReference type="PANTHER" id="PTHR36701">
    <property type="entry name" value="EPOXYQUEUOSINE REDUCTASE QUEH"/>
    <property type="match status" value="1"/>
</dbReference>
<comment type="caution">
    <text evidence="19">The sequence shown here is derived from an EMBL/GenBank/DDBJ whole genome shotgun (WGS) entry which is preliminary data.</text>
</comment>
<evidence type="ECO:0000256" key="12">
    <source>
        <dbReference type="ARBA" id="ARBA00023014"/>
    </source>
</evidence>
<organism evidence="19 20">
    <name type="scientific">Capillibacterium thermochitinicola</name>
    <dbReference type="NCBI Taxonomy" id="2699427"/>
    <lineage>
        <taxon>Bacteria</taxon>
        <taxon>Bacillati</taxon>
        <taxon>Bacillota</taxon>
        <taxon>Capillibacterium</taxon>
    </lineage>
</organism>
<keyword evidence="6 17" id="KW-0004">4Fe-4S</keyword>
<comment type="similarity">
    <text evidence="3 17">Belongs to the QueH family.</text>
</comment>
<evidence type="ECO:0000256" key="17">
    <source>
        <dbReference type="HAMAP-Rule" id="MF_02089"/>
    </source>
</evidence>
<evidence type="ECO:0000256" key="13">
    <source>
        <dbReference type="ARBA" id="ARBA00023157"/>
    </source>
</evidence>
<keyword evidence="10 17" id="KW-0560">Oxidoreductase</keyword>
<dbReference type="EC" id="1.17.99.6" evidence="4 17"/>
<dbReference type="GO" id="GO:0051539">
    <property type="term" value="F:4 iron, 4 sulfur cluster binding"/>
    <property type="evidence" value="ECO:0007669"/>
    <property type="project" value="UniProtKB-UniRule"/>
</dbReference>
<evidence type="ECO:0000256" key="9">
    <source>
        <dbReference type="ARBA" id="ARBA00022785"/>
    </source>
</evidence>
<evidence type="ECO:0000256" key="16">
    <source>
        <dbReference type="ARBA" id="ARBA00047415"/>
    </source>
</evidence>
<name>A0A8J6I2Z6_9FIRM</name>